<reference evidence="2" key="1">
    <citation type="journal article" date="2003" name="Nat. Biotechnol.">
        <title>The genome sequence of the entomopathogenic bacterium Photorhabdus luminescens.</title>
        <authorList>
            <person name="Duchaud E."/>
            <person name="Rusniok C."/>
            <person name="Frangeul L."/>
            <person name="Buchrieser C."/>
            <person name="Givaudan A."/>
            <person name="Taourit S."/>
            <person name="Bocs S."/>
            <person name="Boursaux-Eude C."/>
            <person name="Chandler M."/>
            <person name="Charles J.-F."/>
            <person name="Dassa E."/>
            <person name="Derose R."/>
            <person name="Derzelle S."/>
            <person name="Freyssinet G."/>
            <person name="Gaudriault S."/>
            <person name="Medigue C."/>
            <person name="Lanois A."/>
            <person name="Powell K."/>
            <person name="Siguier P."/>
            <person name="Vincent R."/>
            <person name="Wingate V."/>
            <person name="Zouine M."/>
            <person name="Glaser P."/>
            <person name="Boemare N."/>
            <person name="Danchin A."/>
            <person name="Kunst F."/>
        </authorList>
    </citation>
    <scope>NUCLEOTIDE SEQUENCE [LARGE SCALE GENOMIC DNA]</scope>
    <source>
        <strain evidence="2">DSM 15139 / CIP 105565 / TT01</strain>
    </source>
</reference>
<name>Q7N998_PHOLL</name>
<dbReference type="HOGENOM" id="CLU_3357638_0_0_6"/>
<dbReference type="EMBL" id="BX571860">
    <property type="protein sequence ID" value="CAE12740.1"/>
    <property type="molecule type" value="Genomic_DNA"/>
</dbReference>
<dbReference type="AlphaFoldDB" id="Q7N998"/>
<proteinExistence type="predicted"/>
<accession>Q7N998</accession>
<evidence type="ECO:0000313" key="1">
    <source>
        <dbReference type="EMBL" id="CAE12740.1"/>
    </source>
</evidence>
<keyword evidence="2" id="KW-1185">Reference proteome</keyword>
<gene>
    <name evidence="1" type="ordered locus">plu0445</name>
</gene>
<protein>
    <submittedName>
        <fullName evidence="1">Photorhabdus luminescens subsp. laumondii TTO1 complete genome segment 2/17</fullName>
    </submittedName>
</protein>
<dbReference type="KEGG" id="plu:plu0445"/>
<evidence type="ECO:0000313" key="2">
    <source>
        <dbReference type="Proteomes" id="UP000002514"/>
    </source>
</evidence>
<dbReference type="Proteomes" id="UP000002514">
    <property type="component" value="Chromosome"/>
</dbReference>
<sequence>MMSYFCIPNNIPYIAKVTQASEGRTTSSATFTETTP</sequence>
<organism evidence="1 2">
    <name type="scientific">Photorhabdus laumondii subsp. laumondii (strain DSM 15139 / CIP 105565 / TT01)</name>
    <name type="common">Photorhabdus luminescens subsp. laumondii</name>
    <dbReference type="NCBI Taxonomy" id="243265"/>
    <lineage>
        <taxon>Bacteria</taxon>
        <taxon>Pseudomonadati</taxon>
        <taxon>Pseudomonadota</taxon>
        <taxon>Gammaproteobacteria</taxon>
        <taxon>Enterobacterales</taxon>
        <taxon>Morganellaceae</taxon>
        <taxon>Photorhabdus</taxon>
    </lineage>
</organism>
<dbReference type="STRING" id="243265.plu0445"/>